<dbReference type="InterPro" id="IPR058245">
    <property type="entry name" value="NreC/VraR/RcsB-like_REC"/>
</dbReference>
<dbReference type="CDD" id="cd17535">
    <property type="entry name" value="REC_NarL-like"/>
    <property type="match status" value="1"/>
</dbReference>
<dbReference type="PANTHER" id="PTHR43214:SF24">
    <property type="entry name" value="TRANSCRIPTIONAL REGULATORY PROTEIN NARL-RELATED"/>
    <property type="match status" value="1"/>
</dbReference>
<dbReference type="Gene3D" id="3.40.50.2300">
    <property type="match status" value="1"/>
</dbReference>
<evidence type="ECO:0000313" key="8">
    <source>
        <dbReference type="EMBL" id="GAA1981110.1"/>
    </source>
</evidence>
<dbReference type="PANTHER" id="PTHR43214">
    <property type="entry name" value="TWO-COMPONENT RESPONSE REGULATOR"/>
    <property type="match status" value="1"/>
</dbReference>
<dbReference type="PROSITE" id="PS50043">
    <property type="entry name" value="HTH_LUXR_2"/>
    <property type="match status" value="1"/>
</dbReference>
<dbReference type="Pfam" id="PF00196">
    <property type="entry name" value="GerE"/>
    <property type="match status" value="1"/>
</dbReference>
<dbReference type="SUPFAM" id="SSF52172">
    <property type="entry name" value="CheY-like"/>
    <property type="match status" value="1"/>
</dbReference>
<evidence type="ECO:0000259" key="6">
    <source>
        <dbReference type="PROSITE" id="PS50043"/>
    </source>
</evidence>
<proteinExistence type="predicted"/>
<dbReference type="InterPro" id="IPR001789">
    <property type="entry name" value="Sig_transdc_resp-reg_receiver"/>
</dbReference>
<keyword evidence="4" id="KW-0804">Transcription</keyword>
<dbReference type="PROSITE" id="PS00622">
    <property type="entry name" value="HTH_LUXR_1"/>
    <property type="match status" value="1"/>
</dbReference>
<evidence type="ECO:0000256" key="3">
    <source>
        <dbReference type="ARBA" id="ARBA00023125"/>
    </source>
</evidence>
<keyword evidence="2" id="KW-0805">Transcription regulation</keyword>
<evidence type="ECO:0000256" key="1">
    <source>
        <dbReference type="ARBA" id="ARBA00022553"/>
    </source>
</evidence>
<dbReference type="Proteomes" id="UP001499854">
    <property type="component" value="Unassembled WGS sequence"/>
</dbReference>
<evidence type="ECO:0000256" key="4">
    <source>
        <dbReference type="ARBA" id="ARBA00023163"/>
    </source>
</evidence>
<name>A0ABN2S636_9ACTN</name>
<keyword evidence="3" id="KW-0238">DNA-binding</keyword>
<protein>
    <submittedName>
        <fullName evidence="8">Response regulator transcription factor</fullName>
    </submittedName>
</protein>
<gene>
    <name evidence="8" type="ORF">GCM10009838_47870</name>
</gene>
<dbReference type="InterPro" id="IPR000792">
    <property type="entry name" value="Tscrpt_reg_LuxR_C"/>
</dbReference>
<feature type="modified residue" description="4-aspartylphosphate" evidence="5">
    <location>
        <position position="54"/>
    </location>
</feature>
<dbReference type="InterPro" id="IPR016032">
    <property type="entry name" value="Sig_transdc_resp-reg_C-effctor"/>
</dbReference>
<feature type="domain" description="HTH luxR-type" evidence="6">
    <location>
        <begin position="152"/>
        <end position="217"/>
    </location>
</feature>
<keyword evidence="1 5" id="KW-0597">Phosphoprotein</keyword>
<dbReference type="SMART" id="SM00421">
    <property type="entry name" value="HTH_LUXR"/>
    <property type="match status" value="1"/>
</dbReference>
<dbReference type="SUPFAM" id="SSF46894">
    <property type="entry name" value="C-terminal effector domain of the bipartite response regulators"/>
    <property type="match status" value="1"/>
</dbReference>
<feature type="domain" description="Response regulatory" evidence="7">
    <location>
        <begin position="3"/>
        <end position="124"/>
    </location>
</feature>
<evidence type="ECO:0000259" key="7">
    <source>
        <dbReference type="PROSITE" id="PS50110"/>
    </source>
</evidence>
<dbReference type="SMART" id="SM00448">
    <property type="entry name" value="REC"/>
    <property type="match status" value="1"/>
</dbReference>
<sequence>MWRVLVVDDQVLIRAGLAALMRAAPTVDVVGEAEDGEQALALLAEHEADVVLMDLRMPGMGGIAATERIVAAREAAGRRIPRVLVLTTFDLDDYVYAALKAGASGFVLKDTPPDRLLAAITVVAHGDMLFSPSISERLVEAYTLRGEAASGPAPDLAPLTAREVEVLRLVGKGMTNPEIAEHLVVGETTVKTHLSRTMTKLGLSTRAQAVVVAYETGLIVPGGG</sequence>
<evidence type="ECO:0000256" key="5">
    <source>
        <dbReference type="PROSITE-ProRule" id="PRU00169"/>
    </source>
</evidence>
<dbReference type="Pfam" id="PF00072">
    <property type="entry name" value="Response_reg"/>
    <property type="match status" value="1"/>
</dbReference>
<dbReference type="InterPro" id="IPR039420">
    <property type="entry name" value="WalR-like"/>
</dbReference>
<evidence type="ECO:0000313" key="9">
    <source>
        <dbReference type="Proteomes" id="UP001499854"/>
    </source>
</evidence>
<dbReference type="InterPro" id="IPR011006">
    <property type="entry name" value="CheY-like_superfamily"/>
</dbReference>
<dbReference type="PROSITE" id="PS50110">
    <property type="entry name" value="RESPONSE_REGULATORY"/>
    <property type="match status" value="1"/>
</dbReference>
<keyword evidence="9" id="KW-1185">Reference proteome</keyword>
<dbReference type="PRINTS" id="PR00038">
    <property type="entry name" value="HTHLUXR"/>
</dbReference>
<reference evidence="8 9" key="1">
    <citation type="journal article" date="2019" name="Int. J. Syst. Evol. Microbiol.">
        <title>The Global Catalogue of Microorganisms (GCM) 10K type strain sequencing project: providing services to taxonomists for standard genome sequencing and annotation.</title>
        <authorList>
            <consortium name="The Broad Institute Genomics Platform"/>
            <consortium name="The Broad Institute Genome Sequencing Center for Infectious Disease"/>
            <person name="Wu L."/>
            <person name="Ma J."/>
        </authorList>
    </citation>
    <scope>NUCLEOTIDE SEQUENCE [LARGE SCALE GENOMIC DNA]</scope>
    <source>
        <strain evidence="8 9">JCM 16013</strain>
    </source>
</reference>
<organism evidence="8 9">
    <name type="scientific">Catenulispora subtropica</name>
    <dbReference type="NCBI Taxonomy" id="450798"/>
    <lineage>
        <taxon>Bacteria</taxon>
        <taxon>Bacillati</taxon>
        <taxon>Actinomycetota</taxon>
        <taxon>Actinomycetes</taxon>
        <taxon>Catenulisporales</taxon>
        <taxon>Catenulisporaceae</taxon>
        <taxon>Catenulispora</taxon>
    </lineage>
</organism>
<dbReference type="EMBL" id="BAAAQM010000028">
    <property type="protein sequence ID" value="GAA1981110.1"/>
    <property type="molecule type" value="Genomic_DNA"/>
</dbReference>
<evidence type="ECO:0000256" key="2">
    <source>
        <dbReference type="ARBA" id="ARBA00023015"/>
    </source>
</evidence>
<accession>A0ABN2S636</accession>
<comment type="caution">
    <text evidence="8">The sequence shown here is derived from an EMBL/GenBank/DDBJ whole genome shotgun (WGS) entry which is preliminary data.</text>
</comment>
<dbReference type="CDD" id="cd06170">
    <property type="entry name" value="LuxR_C_like"/>
    <property type="match status" value="1"/>
</dbReference>